<comment type="subcellular location">
    <subcellularLocation>
        <location evidence="1">Cell membrane</location>
        <topology evidence="1">Multi-pass membrane protein</topology>
    </subcellularLocation>
</comment>
<dbReference type="KEGG" id="jda:BW727_100865"/>
<feature type="transmembrane region" description="Helical" evidence="10">
    <location>
        <begin position="89"/>
        <end position="110"/>
    </location>
</feature>
<evidence type="ECO:0000256" key="7">
    <source>
        <dbReference type="ARBA" id="ARBA00022989"/>
    </source>
</evidence>
<feature type="transmembrane region" description="Helical" evidence="10">
    <location>
        <begin position="28"/>
        <end position="50"/>
    </location>
</feature>
<evidence type="ECO:0000256" key="4">
    <source>
        <dbReference type="ARBA" id="ARBA00022475"/>
    </source>
</evidence>
<feature type="transmembrane region" description="Helical" evidence="10">
    <location>
        <begin position="387"/>
        <end position="420"/>
    </location>
</feature>
<keyword evidence="12" id="KW-1185">Reference proteome</keyword>
<keyword evidence="5 10" id="KW-0812">Transmembrane</keyword>
<dbReference type="PANTHER" id="PTHR42770">
    <property type="entry name" value="AMINO ACID TRANSPORTER-RELATED"/>
    <property type="match status" value="1"/>
</dbReference>
<feature type="transmembrane region" description="Helical" evidence="10">
    <location>
        <begin position="273"/>
        <end position="300"/>
    </location>
</feature>
<keyword evidence="6" id="KW-0029">Amino-acid transport</keyword>
<dbReference type="Proteomes" id="UP000188993">
    <property type="component" value="Chromosome"/>
</dbReference>
<sequence>MGLIALVISSSLGSGVFGITSDLARAAAPGPAIIAWIIVGIGFLALVLSLNNLAAKRPDLDGGIFGYAEETFGKLGGFISGWGHWLSCWLGNVAFATIMMSAIGNFLPVFEGGQNIPSILMGTVFIWALTLLVNNGMESASFVNTIITICKLVPLLLFLIITAVSFKAGVFTSSFWGNVSTNLIQNPVNTATIFEQIKGCLMVMMWVFVGIEGASILANRAEKRSDAQQATIIGLIGLLTIYILASLLPYGVLTQDELASVSQPAMANILRMIVGNWGAALINIGLIISVLGSWLSWTMLPAETAFLMARDGILPKRWGKTNINNSPTYSLFFSATLTNLFLLTFLITDYAYEFAYSLATAAILICYLLVAIYQIKYSYEQKDNKQLFIGVVATAFQLIGITLAGFSYVLMCSIAYLPGFYFFIKACKENNRIINNLEKFTMVVISMAAVLTVGLIATGFIQV</sequence>
<keyword evidence="8 10" id="KW-0472">Membrane</keyword>
<feature type="transmembrane region" description="Helical" evidence="10">
    <location>
        <begin position="116"/>
        <end position="134"/>
    </location>
</feature>
<proteinExistence type="inferred from homology"/>
<feature type="transmembrane region" description="Helical" evidence="10">
    <location>
        <begin position="354"/>
        <end position="375"/>
    </location>
</feature>
<dbReference type="STRING" id="708126.BW727_100865"/>
<comment type="similarity">
    <text evidence="2">Belongs to the amino acid-polyamine-organocation (APC) superfamily. Basic amino acid/polyamine antiporter (APA) (TC 2.A.3.2) family.</text>
</comment>
<evidence type="ECO:0000256" key="10">
    <source>
        <dbReference type="SAM" id="Phobius"/>
    </source>
</evidence>
<evidence type="ECO:0000313" key="12">
    <source>
        <dbReference type="Proteomes" id="UP000188993"/>
    </source>
</evidence>
<dbReference type="Pfam" id="PF13520">
    <property type="entry name" value="AA_permease_2"/>
    <property type="match status" value="1"/>
</dbReference>
<evidence type="ECO:0000256" key="2">
    <source>
        <dbReference type="ARBA" id="ARBA00008220"/>
    </source>
</evidence>
<keyword evidence="3" id="KW-0813">Transport</keyword>
<dbReference type="GO" id="GO:0005886">
    <property type="term" value="C:plasma membrane"/>
    <property type="evidence" value="ECO:0007669"/>
    <property type="project" value="UniProtKB-SubCell"/>
</dbReference>
<organism evidence="11 12">
    <name type="scientific">Jeotgalibaca dankookensis</name>
    <dbReference type="NCBI Taxonomy" id="708126"/>
    <lineage>
        <taxon>Bacteria</taxon>
        <taxon>Bacillati</taxon>
        <taxon>Bacillota</taxon>
        <taxon>Bacilli</taxon>
        <taxon>Lactobacillales</taxon>
        <taxon>Carnobacteriaceae</taxon>
        <taxon>Jeotgalibaca</taxon>
    </lineage>
</organism>
<feature type="transmembrane region" description="Helical" evidence="10">
    <location>
        <begin position="440"/>
        <end position="461"/>
    </location>
</feature>
<protein>
    <recommendedName>
        <fullName evidence="9">Arginine-ornithine antiporter</fullName>
    </recommendedName>
</protein>
<dbReference type="AlphaFoldDB" id="A0A1S6INX6"/>
<dbReference type="GO" id="GO:0043858">
    <property type="term" value="F:arginine:ornithine antiporter activity"/>
    <property type="evidence" value="ECO:0007669"/>
    <property type="project" value="UniProtKB-UniRule"/>
</dbReference>
<dbReference type="InterPro" id="IPR050367">
    <property type="entry name" value="APC_superfamily"/>
</dbReference>
<name>A0A1S6INX6_9LACT</name>
<feature type="transmembrane region" description="Helical" evidence="10">
    <location>
        <begin position="329"/>
        <end position="348"/>
    </location>
</feature>
<dbReference type="GO" id="GO:1903826">
    <property type="term" value="P:L-arginine transmembrane transport"/>
    <property type="evidence" value="ECO:0007669"/>
    <property type="project" value="InterPro"/>
</dbReference>
<dbReference type="Gene3D" id="1.20.1740.10">
    <property type="entry name" value="Amino acid/polyamine transporter I"/>
    <property type="match status" value="1"/>
</dbReference>
<dbReference type="PIRSF" id="PIRSF006060">
    <property type="entry name" value="AA_transporter"/>
    <property type="match status" value="1"/>
</dbReference>
<keyword evidence="4" id="KW-1003">Cell membrane</keyword>
<dbReference type="PANTHER" id="PTHR42770:SF4">
    <property type="entry name" value="ARGININE_ORNITHINE ANTIPORTER-RELATED"/>
    <property type="match status" value="1"/>
</dbReference>
<evidence type="ECO:0000256" key="1">
    <source>
        <dbReference type="ARBA" id="ARBA00004651"/>
    </source>
</evidence>
<evidence type="ECO:0000313" key="11">
    <source>
        <dbReference type="EMBL" id="AQS53258.1"/>
    </source>
</evidence>
<dbReference type="NCBIfam" id="TIGR00905">
    <property type="entry name" value="2A0302"/>
    <property type="match status" value="1"/>
</dbReference>
<evidence type="ECO:0000256" key="6">
    <source>
        <dbReference type="ARBA" id="ARBA00022970"/>
    </source>
</evidence>
<dbReference type="GO" id="GO:0006527">
    <property type="term" value="P:L-arginine catabolic process"/>
    <property type="evidence" value="ECO:0007669"/>
    <property type="project" value="UniProtKB-UniRule"/>
</dbReference>
<accession>A0A1S6INX6</accession>
<evidence type="ECO:0000256" key="3">
    <source>
        <dbReference type="ARBA" id="ARBA00022448"/>
    </source>
</evidence>
<dbReference type="NCBIfam" id="TIGR03810">
    <property type="entry name" value="arg_ornith_anti"/>
    <property type="match status" value="1"/>
</dbReference>
<dbReference type="InterPro" id="IPR004754">
    <property type="entry name" value="Amino_acid_antiprt"/>
</dbReference>
<dbReference type="InterPro" id="IPR002293">
    <property type="entry name" value="AA/rel_permease1"/>
</dbReference>
<feature type="transmembrane region" description="Helical" evidence="10">
    <location>
        <begin position="230"/>
        <end position="253"/>
    </location>
</feature>
<evidence type="ECO:0000256" key="9">
    <source>
        <dbReference type="NCBIfam" id="TIGR03810"/>
    </source>
</evidence>
<evidence type="ECO:0000256" key="5">
    <source>
        <dbReference type="ARBA" id="ARBA00022692"/>
    </source>
</evidence>
<dbReference type="InterPro" id="IPR022461">
    <property type="entry name" value="Arg/Orn_antiprt_ArcD"/>
</dbReference>
<keyword evidence="7 10" id="KW-1133">Transmembrane helix</keyword>
<dbReference type="EMBL" id="CP019728">
    <property type="protein sequence ID" value="AQS53258.1"/>
    <property type="molecule type" value="Genomic_DNA"/>
</dbReference>
<feature type="transmembrane region" description="Helical" evidence="10">
    <location>
        <begin position="196"/>
        <end position="218"/>
    </location>
</feature>
<reference evidence="11 12" key="1">
    <citation type="journal article" date="2014" name="Int. J. Syst. Evol. Microbiol.">
        <title>Jeotgalibaca dankookensis gen. nov., sp. nov., a member of the family Carnobacteriaceae, isolated from seujeot (Korean traditional food).</title>
        <authorList>
            <person name="Lee D.G."/>
            <person name="Trujillo M.E."/>
            <person name="Kang H."/>
            <person name="Ahn T.Y."/>
        </authorList>
    </citation>
    <scope>NUCLEOTIDE SEQUENCE [LARGE SCALE GENOMIC DNA]</scope>
    <source>
        <strain evidence="11 12">EX-07</strain>
    </source>
</reference>
<evidence type="ECO:0000256" key="8">
    <source>
        <dbReference type="ARBA" id="ARBA00023136"/>
    </source>
</evidence>
<gene>
    <name evidence="11" type="primary">aaxC</name>
    <name evidence="11" type="ORF">BW727_100865</name>
</gene>